<sequence length="470" mass="50413">MMRKRLATLLLALLPSVLPAAGLDLGGILPEEAAVYVQNLRTGQITAAHRADASVNPASTMKLVTAFAALHALGEDFRWQTEFKSAAPLRPNGLLDGDLYWAGSGDPVFDQSDLLEMQAQLRDNGVKHIGRLVFDRNLWPHGGTADDFADDSDRAFTTPPDPQMLAYKVVGLTIRRDEGGALTVHTSPPLPEIPLDNRASFTASAAPCPKPAKFVWGKYENGILTVYGKAPSSCLGKEVYVNMFDAQDFARRSFINQWRHGGNSISDGLAVGPVPPQARTLARIRSKPLRDVLADMNKHSNNIIARTVFLTLGERAAADKARQNPEAAVRSRLALSGIPTAPLVLENGSGLSRRERVSARMMGDMLAAAYRSPFKQAFIGSLPIAGGDGTLKSRFKNIGAPLRLKTGTLKNVRALAGYYLGGDGSDPLAVVVIINSERADKLLGEMDKLTERLIAPAPPSDGLTPGAANP</sequence>
<dbReference type="Pfam" id="PF02113">
    <property type="entry name" value="Peptidase_S13"/>
    <property type="match status" value="1"/>
</dbReference>
<evidence type="ECO:0000313" key="4">
    <source>
        <dbReference type="EMBL" id="STZ68203.1"/>
    </source>
</evidence>
<dbReference type="InterPro" id="IPR012338">
    <property type="entry name" value="Beta-lactam/transpept-like"/>
</dbReference>
<dbReference type="InterPro" id="IPR000667">
    <property type="entry name" value="Peptidase_S13"/>
</dbReference>
<evidence type="ECO:0000256" key="1">
    <source>
        <dbReference type="ARBA" id="ARBA00006096"/>
    </source>
</evidence>
<dbReference type="RefSeq" id="WP_074898346.1">
    <property type="nucleotide sequence ID" value="NZ_CP031252.1"/>
</dbReference>
<dbReference type="Proteomes" id="UP000254927">
    <property type="component" value="Unassembled WGS sequence"/>
</dbReference>
<dbReference type="GeneID" id="93352699"/>
<dbReference type="NCBIfam" id="TIGR00666">
    <property type="entry name" value="PBP4"/>
    <property type="match status" value="1"/>
</dbReference>
<evidence type="ECO:0000256" key="3">
    <source>
        <dbReference type="SAM" id="SignalP"/>
    </source>
</evidence>
<dbReference type="GO" id="GO:0000270">
    <property type="term" value="P:peptidoglycan metabolic process"/>
    <property type="evidence" value="ECO:0007669"/>
    <property type="project" value="TreeGrafter"/>
</dbReference>
<keyword evidence="4" id="KW-0121">Carboxypeptidase</keyword>
<dbReference type="PANTHER" id="PTHR30023:SF0">
    <property type="entry name" value="PENICILLIN-SENSITIVE CARBOXYPEPTIDASE A"/>
    <property type="match status" value="1"/>
</dbReference>
<organism evidence="4 5">
    <name type="scientific">Neisseria elongata</name>
    <dbReference type="NCBI Taxonomy" id="495"/>
    <lineage>
        <taxon>Bacteria</taxon>
        <taxon>Pseudomonadati</taxon>
        <taxon>Pseudomonadota</taxon>
        <taxon>Betaproteobacteria</taxon>
        <taxon>Neisseriales</taxon>
        <taxon>Neisseriaceae</taxon>
        <taxon>Neisseria</taxon>
    </lineage>
</organism>
<dbReference type="PRINTS" id="PR00922">
    <property type="entry name" value="DADACBPTASE3"/>
</dbReference>
<dbReference type="PANTHER" id="PTHR30023">
    <property type="entry name" value="D-ALANYL-D-ALANINE CARBOXYPEPTIDASE"/>
    <property type="match status" value="1"/>
</dbReference>
<reference evidence="4 5" key="1">
    <citation type="submission" date="2018-06" db="EMBL/GenBank/DDBJ databases">
        <authorList>
            <consortium name="Pathogen Informatics"/>
            <person name="Doyle S."/>
        </authorList>
    </citation>
    <scope>NUCLEOTIDE SEQUENCE [LARGE SCALE GENOMIC DNA]</scope>
    <source>
        <strain evidence="4 5">NCTC10660</strain>
    </source>
</reference>
<dbReference type="GO" id="GO:0009002">
    <property type="term" value="F:serine-type D-Ala-D-Ala carboxypeptidase activity"/>
    <property type="evidence" value="ECO:0007669"/>
    <property type="project" value="UniProtKB-EC"/>
</dbReference>
<keyword evidence="2 4" id="KW-0378">Hydrolase</keyword>
<gene>
    <name evidence="4" type="primary">pbp3</name>
    <name evidence="4" type="ORF">NCTC10660_01709</name>
</gene>
<keyword evidence="4" id="KW-0645">Protease</keyword>
<feature type="signal peptide" evidence="3">
    <location>
        <begin position="1"/>
        <end position="20"/>
    </location>
</feature>
<keyword evidence="3" id="KW-0732">Signal</keyword>
<feature type="chain" id="PRO_5016813584" evidence="3">
    <location>
        <begin position="21"/>
        <end position="470"/>
    </location>
</feature>
<evidence type="ECO:0000313" key="5">
    <source>
        <dbReference type="Proteomes" id="UP000254927"/>
    </source>
</evidence>
<dbReference type="EC" id="3.4.16.4" evidence="4"/>
<dbReference type="EMBL" id="UGQW01000002">
    <property type="protein sequence ID" value="STZ68203.1"/>
    <property type="molecule type" value="Genomic_DNA"/>
</dbReference>
<dbReference type="GO" id="GO:0006508">
    <property type="term" value="P:proteolysis"/>
    <property type="evidence" value="ECO:0007669"/>
    <property type="project" value="InterPro"/>
</dbReference>
<evidence type="ECO:0000256" key="2">
    <source>
        <dbReference type="ARBA" id="ARBA00022801"/>
    </source>
</evidence>
<dbReference type="Gene3D" id="3.40.710.10">
    <property type="entry name" value="DD-peptidase/beta-lactamase superfamily"/>
    <property type="match status" value="2"/>
</dbReference>
<dbReference type="AlphaFoldDB" id="A0A378U208"/>
<name>A0A378U208_NEIEL</name>
<dbReference type="Gene3D" id="3.50.80.20">
    <property type="entry name" value="D-Ala-D-Ala carboxypeptidase C, peptidase S13"/>
    <property type="match status" value="1"/>
</dbReference>
<comment type="similarity">
    <text evidence="1">Belongs to the peptidase S13 family.</text>
</comment>
<dbReference type="SUPFAM" id="SSF56601">
    <property type="entry name" value="beta-lactamase/transpeptidase-like"/>
    <property type="match status" value="1"/>
</dbReference>
<proteinExistence type="inferred from homology"/>
<protein>
    <submittedName>
        <fullName evidence="4">Penicillin-binding protein 3</fullName>
        <ecNumber evidence="4">3.4.16.4</ecNumber>
    </submittedName>
</protein>
<accession>A0A378U208</accession>